<dbReference type="Proteomes" id="UP000245396">
    <property type="component" value="Unassembled WGS sequence"/>
</dbReference>
<proteinExistence type="predicted"/>
<comment type="caution">
    <text evidence="1">The sequence shown here is derived from an EMBL/GenBank/DDBJ whole genome shotgun (WGS) entry which is preliminary data.</text>
</comment>
<protein>
    <submittedName>
        <fullName evidence="1">Uncharacterized protein</fullName>
    </submittedName>
</protein>
<gene>
    <name evidence="1" type="ORF">C7441_1161</name>
</gene>
<organism evidence="1 2">
    <name type="scientific">Pseudaminobacter salicylatoxidans</name>
    <dbReference type="NCBI Taxonomy" id="93369"/>
    <lineage>
        <taxon>Bacteria</taxon>
        <taxon>Pseudomonadati</taxon>
        <taxon>Pseudomonadota</taxon>
        <taxon>Alphaproteobacteria</taxon>
        <taxon>Hyphomicrobiales</taxon>
        <taxon>Phyllobacteriaceae</taxon>
        <taxon>Pseudaminobacter</taxon>
    </lineage>
</organism>
<reference evidence="1 2" key="1">
    <citation type="submission" date="2018-05" db="EMBL/GenBank/DDBJ databases">
        <title>Genomic Encyclopedia of Type Strains, Phase IV (KMG-IV): sequencing the most valuable type-strain genomes for metagenomic binning, comparative biology and taxonomic classification.</title>
        <authorList>
            <person name="Goeker M."/>
        </authorList>
    </citation>
    <scope>NUCLEOTIDE SEQUENCE [LARGE SCALE GENOMIC DNA]</scope>
    <source>
        <strain evidence="1 2">DSM 6986</strain>
    </source>
</reference>
<dbReference type="EMBL" id="QGGG01000016">
    <property type="protein sequence ID" value="PWJ78336.1"/>
    <property type="molecule type" value="Genomic_DNA"/>
</dbReference>
<dbReference type="RefSeq" id="WP_170125192.1">
    <property type="nucleotide sequence ID" value="NZ_QGGG01000016.1"/>
</dbReference>
<evidence type="ECO:0000313" key="1">
    <source>
        <dbReference type="EMBL" id="PWJ78336.1"/>
    </source>
</evidence>
<feature type="non-terminal residue" evidence="1">
    <location>
        <position position="1"/>
    </location>
</feature>
<evidence type="ECO:0000313" key="2">
    <source>
        <dbReference type="Proteomes" id="UP000245396"/>
    </source>
</evidence>
<sequence>ATNITAAKIDAKLILQNGTVIEDLINVDAFSRFEPLTYSFTRSTNFDDGAWRHRGTLIVNVPAGKPFIEFVDLTATSTRSGSNTTCDAYIVVKRNGNSSSVSAGELFGEARSQNGAGTVSDSRNVMRRISGASTVRYDIWTWNTLQTSPNQTGSVTVRCNSGIWVFT</sequence>
<name>A0A316C096_PSESE</name>
<accession>A0A316C096</accession>
<keyword evidence="2" id="KW-1185">Reference proteome</keyword>
<dbReference type="AlphaFoldDB" id="A0A316C096"/>